<keyword evidence="6" id="KW-0732">Signal</keyword>
<evidence type="ECO:0000256" key="7">
    <source>
        <dbReference type="ARBA" id="ARBA00023136"/>
    </source>
</evidence>
<comment type="caution">
    <text evidence="12">The sequence shown here is derived from an EMBL/GenBank/DDBJ whole genome shotgun (WGS) entry which is preliminary data.</text>
</comment>
<keyword evidence="5 9" id="KW-0812">Transmembrane</keyword>
<comment type="similarity">
    <text evidence="2 9">Belongs to the fimbrial export usher family.</text>
</comment>
<dbReference type="InterPro" id="IPR042186">
    <property type="entry name" value="FimD_plug_dom"/>
</dbReference>
<dbReference type="InterPro" id="IPR037224">
    <property type="entry name" value="PapC_N_sf"/>
</dbReference>
<evidence type="ECO:0000256" key="9">
    <source>
        <dbReference type="RuleBase" id="RU003884"/>
    </source>
</evidence>
<dbReference type="NCBIfam" id="NF011784">
    <property type="entry name" value="PRK15248.1"/>
    <property type="match status" value="1"/>
</dbReference>
<organism evidence="12 13">
    <name type="scientific">Rahnella victoriana</name>
    <dbReference type="NCBI Taxonomy" id="1510570"/>
    <lineage>
        <taxon>Bacteria</taxon>
        <taxon>Pseudomonadati</taxon>
        <taxon>Pseudomonadota</taxon>
        <taxon>Gammaproteobacteria</taxon>
        <taxon>Enterobacterales</taxon>
        <taxon>Yersiniaceae</taxon>
        <taxon>Rahnella</taxon>
    </lineage>
</organism>
<protein>
    <submittedName>
        <fullName evidence="12">Fimbrial outer membrane usher protein</fullName>
    </submittedName>
</protein>
<evidence type="ECO:0000256" key="3">
    <source>
        <dbReference type="ARBA" id="ARBA00022448"/>
    </source>
</evidence>
<evidence type="ECO:0000256" key="1">
    <source>
        <dbReference type="ARBA" id="ARBA00004571"/>
    </source>
</evidence>
<dbReference type="Gene3D" id="2.60.40.2070">
    <property type="match status" value="1"/>
</dbReference>
<keyword evidence="7 9" id="KW-0472">Membrane</keyword>
<dbReference type="InterPro" id="IPR043142">
    <property type="entry name" value="PapC-like_C_sf"/>
</dbReference>
<dbReference type="PANTHER" id="PTHR30451:SF20">
    <property type="entry name" value="FIMBRIAE USHER"/>
    <property type="match status" value="1"/>
</dbReference>
<evidence type="ECO:0000259" key="10">
    <source>
        <dbReference type="Pfam" id="PF13953"/>
    </source>
</evidence>
<dbReference type="Gene3D" id="3.10.20.410">
    <property type="match status" value="1"/>
</dbReference>
<name>A0ABS0DND6_9GAMM</name>
<keyword evidence="8 9" id="KW-0998">Cell outer membrane</keyword>
<dbReference type="RefSeq" id="WP_095921706.1">
    <property type="nucleotide sequence ID" value="NZ_CBCSED010000010.1"/>
</dbReference>
<dbReference type="Gene3D" id="2.60.40.2610">
    <property type="entry name" value="Outer membrane usher protein FimD, plug domain"/>
    <property type="match status" value="1"/>
</dbReference>
<evidence type="ECO:0000256" key="2">
    <source>
        <dbReference type="ARBA" id="ARBA00008064"/>
    </source>
</evidence>
<dbReference type="Proteomes" id="UP000600307">
    <property type="component" value="Unassembled WGS sequence"/>
</dbReference>
<dbReference type="Pfam" id="PF13954">
    <property type="entry name" value="PapC_N"/>
    <property type="match status" value="1"/>
</dbReference>
<keyword evidence="9" id="KW-1029">Fimbrium biogenesis</keyword>
<evidence type="ECO:0000256" key="5">
    <source>
        <dbReference type="ARBA" id="ARBA00022692"/>
    </source>
</evidence>
<sequence length="856" mass="94020">MNMRLVTNNKILTPSLLTLCILSTYIPMALAEDFYFDPSLLQGSGVSVNLDKLNEKIVSADAGTYRVDLYVNNKLVKENTEITFSRKSEGDNVAVQPCLNAEDIKLIQLKVDAVSLIPVGKQCMWFSDLSKASSWELEQSTQKLKLLIPQSLLYRQPRGYIPVSQWDSGGLGLFVKHNTNYYETSSTGGYKTKNLWSGLNSGTNIGLWQLRNQSNLRYTDNNGRTSHKWTSVRTNAQRPLPSINSLVTLGDSYTNSSLFGSLSFNGVKLASDTRMMPQGKRGYAPEVRGVASTTARVVVSQLGKTIYETVVSPGPFVIDDLSNTKGQGDLQVTVIEANGQTSSFTVPYSAVPDSIRPGSWNYELALGKVRQYYSVDNEFVEGVLQRGISNRFTGNAGIRLAKDYEAYLLGGVMATQFGTIGLNTTYSYAVAENNKTQSGWRAEASYSKTFTTGTNLTLAAYRYSTKGFRDLQDVLGVRRAAENTTTYYSDTLNQKNQFSATIAQSFNTFGSLSLNASTSDYYSNNSRITQMQLGYSNSFKKISYNINIGRQRTSYSTRSNYYSEVDNSDNRQKYTENTISIGFSMPLDWGDSRSNVAFNVAKNKSSESATTSVSGSFGEKSNSSYSVYSGVENYQENGNKMLWGGSLQQNTSKGTFRGSYSQGTGYKQYGLGSSGTLLIHPGGVTYGPYVSDTFALVKAKGAKGAEIKNAQGAKIDSFGYAIMPSLSPYRYNQVSLDPKGLDSKVDIQGGSQRVVPYAGAIVQINFETVFGQQVLINSTLKNNRMIPMGADVTDKDGTNLGMVGQAGQIYARINERSGVLFVSWGESDLEQCRINYQLPAATEDNEFVQLTLPCEM</sequence>
<keyword evidence="3 9" id="KW-0813">Transport</keyword>
<accession>A0ABS0DND6</accession>
<dbReference type="InterPro" id="IPR025949">
    <property type="entry name" value="PapC-like_C"/>
</dbReference>
<gene>
    <name evidence="12" type="ORF">IV431_07615</name>
</gene>
<dbReference type="Pfam" id="PF13953">
    <property type="entry name" value="PapC_C"/>
    <property type="match status" value="1"/>
</dbReference>
<evidence type="ECO:0000256" key="8">
    <source>
        <dbReference type="ARBA" id="ARBA00023237"/>
    </source>
</evidence>
<dbReference type="PROSITE" id="PS01151">
    <property type="entry name" value="FIMBRIAL_USHER"/>
    <property type="match status" value="1"/>
</dbReference>
<evidence type="ECO:0000256" key="4">
    <source>
        <dbReference type="ARBA" id="ARBA00022452"/>
    </source>
</evidence>
<reference evidence="12 13" key="1">
    <citation type="submission" date="2020-11" db="EMBL/GenBank/DDBJ databases">
        <title>Taxonomic investigation of Rahnella spp.</title>
        <authorList>
            <person name="Lee S.D."/>
        </authorList>
    </citation>
    <scope>NUCLEOTIDE SEQUENCE [LARGE SCALE GENOMIC DNA]</scope>
    <source>
        <strain evidence="12 13">SAP-10</strain>
    </source>
</reference>
<dbReference type="InterPro" id="IPR018030">
    <property type="entry name" value="Fimbrial_membr_usher_CS"/>
</dbReference>
<evidence type="ECO:0000313" key="12">
    <source>
        <dbReference type="EMBL" id="MBF7955414.1"/>
    </source>
</evidence>
<dbReference type="Pfam" id="PF00577">
    <property type="entry name" value="Usher"/>
    <property type="match status" value="1"/>
</dbReference>
<comment type="subcellular location">
    <subcellularLocation>
        <location evidence="1 9">Cell outer membrane</location>
        <topology evidence="1 9">Multi-pass membrane protein</topology>
    </subcellularLocation>
</comment>
<dbReference type="PANTHER" id="PTHR30451">
    <property type="entry name" value="OUTER MEMBRANE USHER PROTEIN"/>
    <property type="match status" value="1"/>
</dbReference>
<proteinExistence type="inferred from homology"/>
<dbReference type="Gene3D" id="2.60.40.3110">
    <property type="match status" value="1"/>
</dbReference>
<keyword evidence="13" id="KW-1185">Reference proteome</keyword>
<dbReference type="InterPro" id="IPR025885">
    <property type="entry name" value="PapC_N"/>
</dbReference>
<dbReference type="EMBL" id="JADOBH010000001">
    <property type="protein sequence ID" value="MBF7955414.1"/>
    <property type="molecule type" value="Genomic_DNA"/>
</dbReference>
<dbReference type="InterPro" id="IPR000015">
    <property type="entry name" value="Fimb_usher"/>
</dbReference>
<evidence type="ECO:0000313" key="13">
    <source>
        <dbReference type="Proteomes" id="UP000600307"/>
    </source>
</evidence>
<keyword evidence="4" id="KW-1134">Transmembrane beta strand</keyword>
<evidence type="ECO:0000256" key="6">
    <source>
        <dbReference type="ARBA" id="ARBA00022729"/>
    </source>
</evidence>
<feature type="domain" description="PapC N-terminal" evidence="11">
    <location>
        <begin position="35"/>
        <end position="180"/>
    </location>
</feature>
<feature type="domain" description="PapC-like C-terminal" evidence="10">
    <location>
        <begin position="775"/>
        <end position="840"/>
    </location>
</feature>
<dbReference type="SUPFAM" id="SSF141729">
    <property type="entry name" value="FimD N-terminal domain-like"/>
    <property type="match status" value="1"/>
</dbReference>
<evidence type="ECO:0000259" key="11">
    <source>
        <dbReference type="Pfam" id="PF13954"/>
    </source>
</evidence>